<keyword evidence="8" id="KW-1185">Reference proteome</keyword>
<dbReference type="GO" id="GO:0046872">
    <property type="term" value="F:metal ion binding"/>
    <property type="evidence" value="ECO:0007669"/>
    <property type="project" value="UniProtKB-KW"/>
</dbReference>
<comment type="caution">
    <text evidence="7">The sequence shown here is derived from an EMBL/GenBank/DDBJ whole genome shotgun (WGS) entry which is preliminary data.</text>
</comment>
<organism evidence="7 8">
    <name type="scientific">Friedmanniomyces endolithicus</name>
    <dbReference type="NCBI Taxonomy" id="329885"/>
    <lineage>
        <taxon>Eukaryota</taxon>
        <taxon>Fungi</taxon>
        <taxon>Dikarya</taxon>
        <taxon>Ascomycota</taxon>
        <taxon>Pezizomycotina</taxon>
        <taxon>Dothideomycetes</taxon>
        <taxon>Dothideomycetidae</taxon>
        <taxon>Mycosphaerellales</taxon>
        <taxon>Teratosphaeriaceae</taxon>
        <taxon>Friedmanniomyces</taxon>
    </lineage>
</organism>
<evidence type="ECO:0000313" key="7">
    <source>
        <dbReference type="EMBL" id="KAK0950087.1"/>
    </source>
</evidence>
<dbReference type="PANTHER" id="PTHR47338:SF10">
    <property type="entry name" value="TRANSCRIPTION FACTOR DOMAIN-CONTAINING PROTEIN-RELATED"/>
    <property type="match status" value="1"/>
</dbReference>
<reference evidence="7" key="1">
    <citation type="submission" date="2023-06" db="EMBL/GenBank/DDBJ databases">
        <title>Black Yeasts Isolated from many extreme environments.</title>
        <authorList>
            <person name="Coleine C."/>
            <person name="Stajich J.E."/>
            <person name="Selbmann L."/>
        </authorList>
    </citation>
    <scope>NUCLEOTIDE SEQUENCE</scope>
    <source>
        <strain evidence="7">CCFEE 5200</strain>
    </source>
</reference>
<dbReference type="PANTHER" id="PTHR47338">
    <property type="entry name" value="ZN(II)2CYS6 TRANSCRIPTION FACTOR (EUROFUNG)-RELATED"/>
    <property type="match status" value="1"/>
</dbReference>
<evidence type="ECO:0000256" key="4">
    <source>
        <dbReference type="ARBA" id="ARBA00023163"/>
    </source>
</evidence>
<evidence type="ECO:0008006" key="9">
    <source>
        <dbReference type="Google" id="ProtNLM"/>
    </source>
</evidence>
<keyword evidence="4" id="KW-0804">Transcription</keyword>
<feature type="compositionally biased region" description="Low complexity" evidence="6">
    <location>
        <begin position="337"/>
        <end position="356"/>
    </location>
</feature>
<dbReference type="Proteomes" id="UP001175353">
    <property type="component" value="Unassembled WGS sequence"/>
</dbReference>
<protein>
    <recommendedName>
        <fullName evidence="9">Transcription factor domain-containing protein</fullName>
    </recommendedName>
</protein>
<keyword evidence="2" id="KW-0479">Metal-binding</keyword>
<evidence type="ECO:0000256" key="6">
    <source>
        <dbReference type="SAM" id="MobiDB-lite"/>
    </source>
</evidence>
<proteinExistence type="predicted"/>
<keyword evidence="5" id="KW-0539">Nucleus</keyword>
<comment type="subcellular location">
    <subcellularLocation>
        <location evidence="1">Nucleus</location>
    </subcellularLocation>
</comment>
<sequence length="490" mass="53188">MSLEEALQPDGAVGLSSFAGVVLMACLFGRNLTHLHRPGPDDRDDDLDGEFWKRHRNMDSILLNTALALPDALRLPSGLNDANIIWMNMNIHTSTICLHQAAIFKADRNRMPSRISAESKIRCITAAAEIASTMRQICHLDLSAMNPFISFCLYVAARVFVQYLKSRPKDTQVRASLQFLLSAMHAIKRKNPLTESFLVQLDVDLESAGLEDARQFRAAAPKLAASEPARHEGCPFTVGMQQADTAGCRPTYGDQGLSLYNDPASTSSIVAPASVNVNSLDYTSAEMSDYIAGTAAYELPNRQRTPASIPNYRSPPQGNMADMDISPDGSNDHPTPNSSTNSQLNTSSGTSNTGYSPQHHHQQQQQHQLHYDLNAKPIDHTILPNAFMFDVSNFDRSDPHQHQNQQSGFVLPETWSAAAAAVGPGQNSAFSPGGPGATGMTPGAMNEMMGMSDADWTQMLDGFEPGGGGWDAGIEHEGGTYSYAPPTRRL</sequence>
<feature type="region of interest" description="Disordered" evidence="6">
    <location>
        <begin position="302"/>
        <end position="368"/>
    </location>
</feature>
<evidence type="ECO:0000313" key="8">
    <source>
        <dbReference type="Proteomes" id="UP001175353"/>
    </source>
</evidence>
<keyword evidence="3" id="KW-0805">Transcription regulation</keyword>
<dbReference type="CDD" id="cd12148">
    <property type="entry name" value="fungal_TF_MHR"/>
    <property type="match status" value="1"/>
</dbReference>
<name>A0AAN6H1U6_9PEZI</name>
<dbReference type="GO" id="GO:0000981">
    <property type="term" value="F:DNA-binding transcription factor activity, RNA polymerase II-specific"/>
    <property type="evidence" value="ECO:0007669"/>
    <property type="project" value="InterPro"/>
</dbReference>
<dbReference type="EMBL" id="JAUJLE010000916">
    <property type="protein sequence ID" value="KAK0950087.1"/>
    <property type="molecule type" value="Genomic_DNA"/>
</dbReference>
<dbReference type="GO" id="GO:0005634">
    <property type="term" value="C:nucleus"/>
    <property type="evidence" value="ECO:0007669"/>
    <property type="project" value="UniProtKB-SubCell"/>
</dbReference>
<evidence type="ECO:0000256" key="1">
    <source>
        <dbReference type="ARBA" id="ARBA00004123"/>
    </source>
</evidence>
<dbReference type="AlphaFoldDB" id="A0AAN6H1U6"/>
<gene>
    <name evidence="7" type="ORF">LTR91_025935</name>
</gene>
<evidence type="ECO:0000256" key="3">
    <source>
        <dbReference type="ARBA" id="ARBA00023015"/>
    </source>
</evidence>
<dbReference type="InterPro" id="IPR050815">
    <property type="entry name" value="TF_fung"/>
</dbReference>
<evidence type="ECO:0000256" key="5">
    <source>
        <dbReference type="ARBA" id="ARBA00023242"/>
    </source>
</evidence>
<evidence type="ECO:0000256" key="2">
    <source>
        <dbReference type="ARBA" id="ARBA00022723"/>
    </source>
</evidence>
<accession>A0AAN6H1U6</accession>